<reference evidence="2" key="2">
    <citation type="submission" date="2015-06" db="UniProtKB">
        <authorList>
            <consortium name="EnsemblMetazoa"/>
        </authorList>
    </citation>
    <scope>IDENTIFICATION</scope>
</reference>
<dbReference type="EMBL" id="CAEY01001126">
    <property type="status" value="NOT_ANNOTATED_CDS"/>
    <property type="molecule type" value="Genomic_DNA"/>
</dbReference>
<accession>T1K132</accession>
<sequence>MLPSCCKLLNVVRADSDLLASASSWSQPPTNNPPTCQCAPRPVKYVAIEIPKIIKVPAPAPPQMMMPPAPSQQTKQTIIPITIPLLTHVPAPAPAPMPAPAPSPPPSDGWSAQSNPWSN</sequence>
<dbReference type="HOGENOM" id="CLU_2064429_0_0_1"/>
<evidence type="ECO:0000313" key="2">
    <source>
        <dbReference type="EnsemblMetazoa" id="tetur03g10027.1"/>
    </source>
</evidence>
<dbReference type="EnsemblMetazoa" id="tetur03g10027.1">
    <property type="protein sequence ID" value="tetur03g10027.1"/>
    <property type="gene ID" value="tetur03g10027"/>
</dbReference>
<feature type="compositionally biased region" description="Polar residues" evidence="1">
    <location>
        <begin position="110"/>
        <end position="119"/>
    </location>
</feature>
<name>T1K132_TETUR</name>
<keyword evidence="3" id="KW-1185">Reference proteome</keyword>
<dbReference type="Proteomes" id="UP000015104">
    <property type="component" value="Unassembled WGS sequence"/>
</dbReference>
<evidence type="ECO:0000256" key="1">
    <source>
        <dbReference type="SAM" id="MobiDB-lite"/>
    </source>
</evidence>
<feature type="region of interest" description="Disordered" evidence="1">
    <location>
        <begin position="90"/>
        <end position="119"/>
    </location>
</feature>
<dbReference type="AlphaFoldDB" id="T1K132"/>
<proteinExistence type="predicted"/>
<protein>
    <submittedName>
        <fullName evidence="2">Uncharacterized protein</fullName>
    </submittedName>
</protein>
<reference evidence="3" key="1">
    <citation type="submission" date="2011-08" db="EMBL/GenBank/DDBJ databases">
        <authorList>
            <person name="Rombauts S."/>
        </authorList>
    </citation>
    <scope>NUCLEOTIDE SEQUENCE</scope>
    <source>
        <strain evidence="3">London</strain>
    </source>
</reference>
<feature type="compositionally biased region" description="Pro residues" evidence="1">
    <location>
        <begin position="91"/>
        <end position="107"/>
    </location>
</feature>
<evidence type="ECO:0000313" key="3">
    <source>
        <dbReference type="Proteomes" id="UP000015104"/>
    </source>
</evidence>
<organism evidence="2 3">
    <name type="scientific">Tetranychus urticae</name>
    <name type="common">Two-spotted spider mite</name>
    <dbReference type="NCBI Taxonomy" id="32264"/>
    <lineage>
        <taxon>Eukaryota</taxon>
        <taxon>Metazoa</taxon>
        <taxon>Ecdysozoa</taxon>
        <taxon>Arthropoda</taxon>
        <taxon>Chelicerata</taxon>
        <taxon>Arachnida</taxon>
        <taxon>Acari</taxon>
        <taxon>Acariformes</taxon>
        <taxon>Trombidiformes</taxon>
        <taxon>Prostigmata</taxon>
        <taxon>Eleutherengona</taxon>
        <taxon>Raphignathae</taxon>
        <taxon>Tetranychoidea</taxon>
        <taxon>Tetranychidae</taxon>
        <taxon>Tetranychus</taxon>
    </lineage>
</organism>